<proteinExistence type="predicted"/>
<keyword evidence="2" id="KW-1185">Reference proteome</keyword>
<dbReference type="Proteomes" id="UP001497680">
    <property type="component" value="Unassembled WGS sequence"/>
</dbReference>
<protein>
    <submittedName>
        <fullName evidence="1">Small secreted protein</fullName>
    </submittedName>
</protein>
<sequence>MQFTNALLATLLSATALAAPTPAAAKSAMADVAQWTIEGLKRVCDGADTSCTWTFTVDTHVGATTPCSFTVKSGAKPASQTDSAGNVCGAYTVGSGWSDQFGAENGFTTLSVVDYASKLAVWPSYTDKQLAGGAVVTPDLSFAPTNIAW</sequence>
<organism evidence="1 2">
    <name type="scientific">Hypoxylon rubiginosum</name>
    <dbReference type="NCBI Taxonomy" id="110542"/>
    <lineage>
        <taxon>Eukaryota</taxon>
        <taxon>Fungi</taxon>
        <taxon>Dikarya</taxon>
        <taxon>Ascomycota</taxon>
        <taxon>Pezizomycotina</taxon>
        <taxon>Sordariomycetes</taxon>
        <taxon>Xylariomycetidae</taxon>
        <taxon>Xylariales</taxon>
        <taxon>Hypoxylaceae</taxon>
        <taxon>Hypoxylon</taxon>
    </lineage>
</organism>
<gene>
    <name evidence="1" type="ORF">F4821DRAFT_248723</name>
</gene>
<name>A0ACC0CMG5_9PEZI</name>
<evidence type="ECO:0000313" key="1">
    <source>
        <dbReference type="EMBL" id="KAI6081661.1"/>
    </source>
</evidence>
<evidence type="ECO:0000313" key="2">
    <source>
        <dbReference type="Proteomes" id="UP001497680"/>
    </source>
</evidence>
<reference evidence="1 2" key="1">
    <citation type="journal article" date="2022" name="New Phytol.">
        <title>Ecological generalism drives hyperdiversity of secondary metabolite gene clusters in xylarialean endophytes.</title>
        <authorList>
            <person name="Franco M.E.E."/>
            <person name="Wisecaver J.H."/>
            <person name="Arnold A.E."/>
            <person name="Ju Y.M."/>
            <person name="Slot J.C."/>
            <person name="Ahrendt S."/>
            <person name="Moore L.P."/>
            <person name="Eastman K.E."/>
            <person name="Scott K."/>
            <person name="Konkel Z."/>
            <person name="Mondo S.J."/>
            <person name="Kuo A."/>
            <person name="Hayes R.D."/>
            <person name="Haridas S."/>
            <person name="Andreopoulos B."/>
            <person name="Riley R."/>
            <person name="LaButti K."/>
            <person name="Pangilinan J."/>
            <person name="Lipzen A."/>
            <person name="Amirebrahimi M."/>
            <person name="Yan J."/>
            <person name="Adam C."/>
            <person name="Keymanesh K."/>
            <person name="Ng V."/>
            <person name="Louie K."/>
            <person name="Northen T."/>
            <person name="Drula E."/>
            <person name="Henrissat B."/>
            <person name="Hsieh H.M."/>
            <person name="Youens-Clark K."/>
            <person name="Lutzoni F."/>
            <person name="Miadlikowska J."/>
            <person name="Eastwood D.C."/>
            <person name="Hamelin R.C."/>
            <person name="Grigoriev I.V."/>
            <person name="U'Ren J.M."/>
        </authorList>
    </citation>
    <scope>NUCLEOTIDE SEQUENCE [LARGE SCALE GENOMIC DNA]</scope>
    <source>
        <strain evidence="1 2">ER1909</strain>
    </source>
</reference>
<accession>A0ACC0CMG5</accession>
<comment type="caution">
    <text evidence="1">The sequence shown here is derived from an EMBL/GenBank/DDBJ whole genome shotgun (WGS) entry which is preliminary data.</text>
</comment>
<dbReference type="EMBL" id="MU394389">
    <property type="protein sequence ID" value="KAI6081661.1"/>
    <property type="molecule type" value="Genomic_DNA"/>
</dbReference>